<dbReference type="Proteomes" id="UP000192596">
    <property type="component" value="Unassembled WGS sequence"/>
</dbReference>
<proteinExistence type="predicted"/>
<feature type="chain" id="PRO_5012212737" evidence="1">
    <location>
        <begin position="21"/>
        <end position="70"/>
    </location>
</feature>
<protein>
    <submittedName>
        <fullName evidence="2">Uncharacterized protein</fullName>
    </submittedName>
</protein>
<name>A0A1V8T579_9PEZI</name>
<evidence type="ECO:0000313" key="2">
    <source>
        <dbReference type="EMBL" id="OQO06573.1"/>
    </source>
</evidence>
<evidence type="ECO:0000313" key="3">
    <source>
        <dbReference type="Proteomes" id="UP000192596"/>
    </source>
</evidence>
<gene>
    <name evidence="2" type="ORF">B0A48_08356</name>
</gene>
<dbReference type="AlphaFoldDB" id="A0A1V8T579"/>
<evidence type="ECO:0000256" key="1">
    <source>
        <dbReference type="SAM" id="SignalP"/>
    </source>
</evidence>
<comment type="caution">
    <text evidence="2">The sequence shown here is derived from an EMBL/GenBank/DDBJ whole genome shotgun (WGS) entry which is preliminary data.</text>
</comment>
<feature type="signal peptide" evidence="1">
    <location>
        <begin position="1"/>
        <end position="20"/>
    </location>
</feature>
<accession>A0A1V8T579</accession>
<dbReference type="InParanoid" id="A0A1V8T579"/>
<organism evidence="2 3">
    <name type="scientific">Cryoendolithus antarcticus</name>
    <dbReference type="NCBI Taxonomy" id="1507870"/>
    <lineage>
        <taxon>Eukaryota</taxon>
        <taxon>Fungi</taxon>
        <taxon>Dikarya</taxon>
        <taxon>Ascomycota</taxon>
        <taxon>Pezizomycotina</taxon>
        <taxon>Dothideomycetes</taxon>
        <taxon>Dothideomycetidae</taxon>
        <taxon>Cladosporiales</taxon>
        <taxon>Cladosporiaceae</taxon>
        <taxon>Cryoendolithus</taxon>
    </lineage>
</organism>
<dbReference type="EMBL" id="NAJO01000016">
    <property type="protein sequence ID" value="OQO06573.1"/>
    <property type="molecule type" value="Genomic_DNA"/>
</dbReference>
<dbReference type="OrthoDB" id="3660917at2759"/>
<keyword evidence="3" id="KW-1185">Reference proteome</keyword>
<reference evidence="3" key="1">
    <citation type="submission" date="2017-03" db="EMBL/GenBank/DDBJ databases">
        <title>Genomes of endolithic fungi from Antarctica.</title>
        <authorList>
            <person name="Coleine C."/>
            <person name="Masonjones S."/>
            <person name="Stajich J.E."/>
        </authorList>
    </citation>
    <scope>NUCLEOTIDE SEQUENCE [LARGE SCALE GENOMIC DNA]</scope>
    <source>
        <strain evidence="3">CCFEE 5527</strain>
    </source>
</reference>
<sequence>MKHITAALLCSLLMASSTFATPPTKLSALTSGTELRLEPESILHVGADGVLRSVNAKHTAVLDYIRLSPA</sequence>
<keyword evidence="1" id="KW-0732">Signal</keyword>